<dbReference type="Pfam" id="PF08240">
    <property type="entry name" value="ADH_N"/>
    <property type="match status" value="1"/>
</dbReference>
<keyword evidence="3" id="KW-0560">Oxidoreductase</keyword>
<dbReference type="InterPro" id="IPR002328">
    <property type="entry name" value="ADH_Zn_CS"/>
</dbReference>
<dbReference type="InterPro" id="IPR013154">
    <property type="entry name" value="ADH-like_N"/>
</dbReference>
<comment type="cofactor">
    <cofactor evidence="4">
        <name>Zn(2+)</name>
        <dbReference type="ChEBI" id="CHEBI:29105"/>
    </cofactor>
</comment>
<dbReference type="SUPFAM" id="SSF51735">
    <property type="entry name" value="NAD(P)-binding Rossmann-fold domains"/>
    <property type="match status" value="1"/>
</dbReference>
<dbReference type="SUPFAM" id="SSF50129">
    <property type="entry name" value="GroES-like"/>
    <property type="match status" value="1"/>
</dbReference>
<dbReference type="PROSITE" id="PS00059">
    <property type="entry name" value="ADH_ZINC"/>
    <property type="match status" value="1"/>
</dbReference>
<reference evidence="6 7" key="1">
    <citation type="submission" date="2023-03" db="EMBL/GenBank/DDBJ databases">
        <title>Novel Species.</title>
        <authorList>
            <person name="Ma S."/>
        </authorList>
    </citation>
    <scope>NUCLEOTIDE SEQUENCE [LARGE SCALE GENOMIC DNA]</scope>
    <source>
        <strain evidence="6 7">B11</strain>
    </source>
</reference>
<name>A0ABZ2YAU9_9BACT</name>
<dbReference type="PANTHER" id="PTHR43401">
    <property type="entry name" value="L-THREONINE 3-DEHYDROGENASE"/>
    <property type="match status" value="1"/>
</dbReference>
<dbReference type="InterPro" id="IPR036291">
    <property type="entry name" value="NAD(P)-bd_dom_sf"/>
</dbReference>
<gene>
    <name evidence="6" type="ORF">QBE54_08960</name>
</gene>
<keyword evidence="7" id="KW-1185">Reference proteome</keyword>
<dbReference type="Pfam" id="PF00107">
    <property type="entry name" value="ADH_zinc_N"/>
    <property type="match status" value="1"/>
</dbReference>
<dbReference type="Proteomes" id="UP001461341">
    <property type="component" value="Chromosome"/>
</dbReference>
<dbReference type="RefSeq" id="WP_369017857.1">
    <property type="nucleotide sequence ID" value="NZ_CP121689.1"/>
</dbReference>
<comment type="similarity">
    <text evidence="4">Belongs to the zinc-containing alcohol dehydrogenase family.</text>
</comment>
<dbReference type="Gene3D" id="3.40.50.720">
    <property type="entry name" value="NAD(P)-binding Rossmann-like Domain"/>
    <property type="match status" value="1"/>
</dbReference>
<feature type="domain" description="Enoyl reductase (ER)" evidence="5">
    <location>
        <begin position="8"/>
        <end position="343"/>
    </location>
</feature>
<organism evidence="6 7">
    <name type="scientific">Thermatribacter velox</name>
    <dbReference type="NCBI Taxonomy" id="3039681"/>
    <lineage>
        <taxon>Bacteria</taxon>
        <taxon>Pseudomonadati</taxon>
        <taxon>Atribacterota</taxon>
        <taxon>Atribacteria</taxon>
        <taxon>Atribacterales</taxon>
        <taxon>Thermatribacteraceae</taxon>
        <taxon>Thermatribacter</taxon>
    </lineage>
</organism>
<dbReference type="SMART" id="SM00829">
    <property type="entry name" value="PKS_ER"/>
    <property type="match status" value="1"/>
</dbReference>
<dbReference type="Gene3D" id="3.90.180.10">
    <property type="entry name" value="Medium-chain alcohol dehydrogenases, catalytic domain"/>
    <property type="match status" value="1"/>
</dbReference>
<evidence type="ECO:0000256" key="2">
    <source>
        <dbReference type="ARBA" id="ARBA00022833"/>
    </source>
</evidence>
<evidence type="ECO:0000256" key="1">
    <source>
        <dbReference type="ARBA" id="ARBA00022723"/>
    </source>
</evidence>
<dbReference type="CDD" id="cd08235">
    <property type="entry name" value="iditol_2_DH_like"/>
    <property type="match status" value="1"/>
</dbReference>
<accession>A0ABZ2YAU9</accession>
<dbReference type="EMBL" id="CP121689">
    <property type="protein sequence ID" value="WZL75707.1"/>
    <property type="molecule type" value="Genomic_DNA"/>
</dbReference>
<dbReference type="InterPro" id="IPR020843">
    <property type="entry name" value="ER"/>
</dbReference>
<keyword evidence="2 4" id="KW-0862">Zinc</keyword>
<sequence>MKAAFFMGPGNIEVREVETPRPGPGEVLIKVAACAICGTDVRIFQHGHHHVKPPQITGHEIAGEIVELGEGVSGYQMGDKVVVITVISCGRCHYCRRGLQNLCPEQKYIGYHYAGGFAEYMIMPREGVERGNLLVLPEDADLLEFSLVEPLSCVINGQSYLNIGLGEKVLVVGAGPIGCMHVVMAKNHGAGMIILADISESRLELARRVEADLYVNSSKENLKDKVLEVTSGLGVDVAIVAASSNQAQEEVLEMVAPRGRISLFGGLPKDRPTITFNSNIVHYKEIGVFGVFASHASQYEEAAELIYRKRVNARSLITHVVSLDEVVEGIQLVRSGEALKAVVAMDR</sequence>
<protein>
    <submittedName>
        <fullName evidence="6">Zinc-dependent dehydrogenase</fullName>
    </submittedName>
</protein>
<evidence type="ECO:0000256" key="3">
    <source>
        <dbReference type="ARBA" id="ARBA00023002"/>
    </source>
</evidence>
<evidence type="ECO:0000259" key="5">
    <source>
        <dbReference type="SMART" id="SM00829"/>
    </source>
</evidence>
<evidence type="ECO:0000313" key="7">
    <source>
        <dbReference type="Proteomes" id="UP001461341"/>
    </source>
</evidence>
<evidence type="ECO:0000256" key="4">
    <source>
        <dbReference type="RuleBase" id="RU361277"/>
    </source>
</evidence>
<dbReference type="InterPro" id="IPR050129">
    <property type="entry name" value="Zn_alcohol_dh"/>
</dbReference>
<keyword evidence="1 4" id="KW-0479">Metal-binding</keyword>
<dbReference type="InterPro" id="IPR011032">
    <property type="entry name" value="GroES-like_sf"/>
</dbReference>
<dbReference type="PANTHER" id="PTHR43401:SF2">
    <property type="entry name" value="L-THREONINE 3-DEHYDROGENASE"/>
    <property type="match status" value="1"/>
</dbReference>
<dbReference type="InterPro" id="IPR013149">
    <property type="entry name" value="ADH-like_C"/>
</dbReference>
<evidence type="ECO:0000313" key="6">
    <source>
        <dbReference type="EMBL" id="WZL75707.1"/>
    </source>
</evidence>
<proteinExistence type="inferred from homology"/>